<dbReference type="SMART" id="SM00066">
    <property type="entry name" value="GAL4"/>
    <property type="match status" value="1"/>
</dbReference>
<dbReference type="InterPro" id="IPR036864">
    <property type="entry name" value="Zn2-C6_fun-type_DNA-bd_sf"/>
</dbReference>
<dbReference type="GeneID" id="41988765"/>
<reference evidence="5 6" key="1">
    <citation type="submission" date="2018-05" db="EMBL/GenBank/DDBJ databases">
        <title>Genome sequencing and assembly of the regulated plant pathogen Lachnellula willkommii and related sister species for the development of diagnostic species identification markers.</title>
        <authorList>
            <person name="Giroux E."/>
            <person name="Bilodeau G."/>
        </authorList>
    </citation>
    <scope>NUCLEOTIDE SEQUENCE [LARGE SCALE GENOMIC DNA]</scope>
    <source>
        <strain evidence="5 6">CBS 185.66</strain>
    </source>
</reference>
<dbReference type="CDD" id="cd00067">
    <property type="entry name" value="GAL4"/>
    <property type="match status" value="1"/>
</dbReference>
<dbReference type="GO" id="GO:0008270">
    <property type="term" value="F:zinc ion binding"/>
    <property type="evidence" value="ECO:0007669"/>
    <property type="project" value="InterPro"/>
</dbReference>
<comment type="subcellular location">
    <subcellularLocation>
        <location evidence="1">Nucleus</location>
    </subcellularLocation>
</comment>
<dbReference type="Pfam" id="PF00172">
    <property type="entry name" value="Zn_clus"/>
    <property type="match status" value="1"/>
</dbReference>
<feature type="compositionally biased region" description="Polar residues" evidence="3">
    <location>
        <begin position="210"/>
        <end position="244"/>
    </location>
</feature>
<dbReference type="OrthoDB" id="5229455at2759"/>
<dbReference type="GO" id="GO:0000981">
    <property type="term" value="F:DNA-binding transcription factor activity, RNA polymerase II-specific"/>
    <property type="evidence" value="ECO:0007669"/>
    <property type="project" value="InterPro"/>
</dbReference>
<feature type="region of interest" description="Disordered" evidence="3">
    <location>
        <begin position="155"/>
        <end position="371"/>
    </location>
</feature>
<dbReference type="GO" id="GO:0045944">
    <property type="term" value="P:positive regulation of transcription by RNA polymerase II"/>
    <property type="evidence" value="ECO:0007669"/>
    <property type="project" value="TreeGrafter"/>
</dbReference>
<dbReference type="GO" id="GO:0005634">
    <property type="term" value="C:nucleus"/>
    <property type="evidence" value="ECO:0007669"/>
    <property type="project" value="UniProtKB-SubCell"/>
</dbReference>
<dbReference type="PANTHER" id="PTHR37534">
    <property type="entry name" value="TRANSCRIPTIONAL ACTIVATOR PROTEIN UGA3"/>
    <property type="match status" value="1"/>
</dbReference>
<dbReference type="InterPro" id="IPR021858">
    <property type="entry name" value="Fun_TF"/>
</dbReference>
<evidence type="ECO:0000256" key="3">
    <source>
        <dbReference type="SAM" id="MobiDB-lite"/>
    </source>
</evidence>
<dbReference type="EMBL" id="QGMH01000248">
    <property type="protein sequence ID" value="TVY22609.1"/>
    <property type="molecule type" value="Genomic_DNA"/>
</dbReference>
<accession>A0A8H8QWF4</accession>
<dbReference type="PROSITE" id="PS00463">
    <property type="entry name" value="ZN2_CY6_FUNGAL_1"/>
    <property type="match status" value="1"/>
</dbReference>
<keyword evidence="2" id="KW-0539">Nucleus</keyword>
<gene>
    <name evidence="5" type="primary">THI2</name>
    <name evidence="5" type="ORF">LHYA1_G008567</name>
</gene>
<sequence>MPRPKKAGAPEPKRRSRTGCWPCKTRKVKCDEARPICVNCQRQGEACDYNIRLNWEGRGKKKGDSPTTPGFGQMNLFSEMGNVGTNNGNPAPARRTSSQVEFQAVPQHIQPVDAYKQTALDLPNIQESRGQQSTTALEAPRAQSEMMIDPALFVTNSTPTYQSPSFAPSRPDYQPTQSYERHRSLAPNTPNPAQRPVISRLRQNYEDSVPSPTDSVVQSPSTSTFSNRSTTLPNVDSPTSTPPFYSSGKDDVGASGTESLPYDRPNKRARYQTNQAASPSYDPSMPPPNLAPFGTHTLETPKISSSNNSADTPLTPASNRSDDDRKRYGSKLSPLPTQDSQDLRRLSVESLLSGPPGIPQQSGTTSNPEEPTWREQYQDLYQGMTTWGIDRGFKDLDIGKNDDANAISGSSPITLKDHLDLVLNEDGGSPVEFGFGTESHDTAFENGGYYERPVAICIPRVLEPLPNRLLENPMNLLHHFLNHTAGCLIPHNCSSNPFRTILPRMAVQDDDLLCLLLAYSASHRARLLRQPEPATRIALWVQDIFPNLRRALDDPSETIPDTSLASAIMLASLEIVSPVAFGIPVPWQRHLDTARQIIAARGGPQGMRSAARGDKVASFLWSWFAYLDVLGSLSGVTTNPATSSWILDYEARDETDYEIDCILGFTSRCVRLLSKIAELARICDNQRIGPDLTIQPDWRPSDETVARADKLETELVASRLHPAKPCTHMQSTGEAAYQWDSIEMAATNEAFHWAGLVHLYRRILGKPSTHPDVQNAVREIHGALYKVRRGSSATACLLFPIFTAGCDTQDDKQRVDILERLKGVEHFGMTQVHKARMLMERAWETGKPWETLAAGEFFG</sequence>
<feature type="compositionally biased region" description="Polar residues" evidence="3">
    <location>
        <begin position="155"/>
        <end position="166"/>
    </location>
</feature>
<dbReference type="Gene3D" id="4.10.240.10">
    <property type="entry name" value="Zn(2)-C6 fungal-type DNA-binding domain"/>
    <property type="match status" value="1"/>
</dbReference>
<dbReference type="RefSeq" id="XP_031001397.1">
    <property type="nucleotide sequence ID" value="XM_031153487.1"/>
</dbReference>
<feature type="domain" description="Zn(2)-C6 fungal-type" evidence="4">
    <location>
        <begin position="19"/>
        <end position="49"/>
    </location>
</feature>
<comment type="caution">
    <text evidence="5">The sequence shown here is derived from an EMBL/GenBank/DDBJ whole genome shotgun (WGS) entry which is preliminary data.</text>
</comment>
<evidence type="ECO:0000313" key="5">
    <source>
        <dbReference type="EMBL" id="TVY22609.1"/>
    </source>
</evidence>
<evidence type="ECO:0000256" key="2">
    <source>
        <dbReference type="ARBA" id="ARBA00023242"/>
    </source>
</evidence>
<evidence type="ECO:0000256" key="1">
    <source>
        <dbReference type="ARBA" id="ARBA00004123"/>
    </source>
</evidence>
<proteinExistence type="predicted"/>
<dbReference type="Proteomes" id="UP000431533">
    <property type="component" value="Unassembled WGS sequence"/>
</dbReference>
<protein>
    <submittedName>
        <fullName evidence="5">Thiamine biosynthesis regulatory protein</fullName>
    </submittedName>
</protein>
<dbReference type="PROSITE" id="PS50048">
    <property type="entry name" value="ZN2_CY6_FUNGAL_2"/>
    <property type="match status" value="1"/>
</dbReference>
<name>A0A8H8QWF4_9HELO</name>
<dbReference type="InterPro" id="IPR001138">
    <property type="entry name" value="Zn2Cys6_DnaBD"/>
</dbReference>
<organism evidence="5 6">
    <name type="scientific">Lachnellula hyalina</name>
    <dbReference type="NCBI Taxonomy" id="1316788"/>
    <lineage>
        <taxon>Eukaryota</taxon>
        <taxon>Fungi</taxon>
        <taxon>Dikarya</taxon>
        <taxon>Ascomycota</taxon>
        <taxon>Pezizomycotina</taxon>
        <taxon>Leotiomycetes</taxon>
        <taxon>Helotiales</taxon>
        <taxon>Lachnaceae</taxon>
        <taxon>Lachnellula</taxon>
    </lineage>
</organism>
<dbReference type="GO" id="GO:0000976">
    <property type="term" value="F:transcription cis-regulatory region binding"/>
    <property type="evidence" value="ECO:0007669"/>
    <property type="project" value="TreeGrafter"/>
</dbReference>
<dbReference type="Pfam" id="PF11951">
    <property type="entry name" value="Fungal_trans_2"/>
    <property type="match status" value="1"/>
</dbReference>
<feature type="region of interest" description="Disordered" evidence="3">
    <location>
        <begin position="1"/>
        <end position="20"/>
    </location>
</feature>
<keyword evidence="6" id="KW-1185">Reference proteome</keyword>
<feature type="compositionally biased region" description="Polar residues" evidence="3">
    <location>
        <begin position="302"/>
        <end position="319"/>
    </location>
</feature>
<evidence type="ECO:0000259" key="4">
    <source>
        <dbReference type="PROSITE" id="PS50048"/>
    </source>
</evidence>
<evidence type="ECO:0000313" key="6">
    <source>
        <dbReference type="Proteomes" id="UP000431533"/>
    </source>
</evidence>
<feature type="compositionally biased region" description="Polar residues" evidence="3">
    <location>
        <begin position="359"/>
        <end position="369"/>
    </location>
</feature>
<dbReference type="AlphaFoldDB" id="A0A8H8QWF4"/>
<dbReference type="PANTHER" id="PTHR37534:SF43">
    <property type="entry name" value="FINGER DOMAIN PROTEIN, PUTATIVE (AFU_ORTHOLOGUE AFUA_1G01850)-RELATED"/>
    <property type="match status" value="1"/>
</dbReference>
<dbReference type="SUPFAM" id="SSF57701">
    <property type="entry name" value="Zn2/Cys6 DNA-binding domain"/>
    <property type="match status" value="1"/>
</dbReference>